<dbReference type="EMBL" id="JNBR01001476">
    <property type="protein sequence ID" value="OQR86866.1"/>
    <property type="molecule type" value="Genomic_DNA"/>
</dbReference>
<evidence type="ECO:0000313" key="3">
    <source>
        <dbReference type="Proteomes" id="UP000243579"/>
    </source>
</evidence>
<dbReference type="Proteomes" id="UP000243579">
    <property type="component" value="Unassembled WGS sequence"/>
</dbReference>
<keyword evidence="3" id="KW-1185">Reference proteome</keyword>
<sequence length="1772" mass="203333">MEARKRAPRLKTSELLLKMRHDVYMLEKCLRHERSQKSTMLSWEEVSLALKDDMLQKVRDNRSLKQAIERHKALLPFMQHWVATWQPVDQSIPDRETWRHSQLLAGDAAFRQQAYDWILKQVYHHTPAAMATTAFPDTVAPFIDVQVSITDDLFRVAVATQIVLPFSLEQVTAGYWTAEQTFTQAFAVDQSNLQRGHSEYLATHGDMLYLRDNLGSSAQKISDNVLMGRFHEPNRAVIVLRTVLHDEVFPTQAPSTWNVDTKQWMVAERLDAHTTRCRTYYIIDHPCSSTGYVPLAEYARSSAAPVDPCSCDVHARIKARLERLHTTQRTFFESHLRATRPGRRVKANRSREVANLRNQVYHLEAERIRLSRARLSSLPWEDVAMALKDDMLTHVRFNRGLKKDRNRLAALTTYLQSLVITLRPPKALDGFCDTWRHSALFIGDPVARSTGYNWILQQLYHNTNRALQQRSFPMTPTSSPYIDVDVRVSDENVFSTHVAVEYTLPQPLAVAAEGVWIAEETFGDAYRPHCKRRAWRQAFPVQSQPYVRYQKEEAGSNSQALQMNILLGRFDEHQDGALTKSVVVARSILHDEAAPAPPASWAVAIQQWMVLEATDEGTRCRTYYSVEHPCTEQGYVPLQDLARCCGVPNYATLSDADCVVRLRRWFHDLHVHQRRFFLRHRRSSRLKLPEILAFPEALDSAFAMSLERKHAIASLRAEVYALECELRAVARRQMTALPWEDVAVALKDDTLALVKEHRGLQQRVAAYKQLCSEMTTWVHRSLCTHRQRVLETSWRDSCLFHGTPAARELAFTWLVQQQLHHTEHVMMTKYFPDTGDYMDVAFDDDNGAFNVHVKTQMVLPHPVALVAEAVWVAEKTFSRAFRSAQAQPHELREIFTGADVAYANESFRVAKAVVSDNVLSGRWCDGQRAVIVLKTIVHDEMHPIGASAWRFVADAIDAHSTRCRTYYRVETPSVHQKRVPLKRLGARFDVDMALPDASAKLRTATKDFQLDQRAFFGAHVDRVLQDMEASAIVSKKRRLEPSALERLKPSKDPRLAHIKSKRTKQLQSLLHHVHDLEVEVARLKRGHVSLLPWEDVVIALKDDTLEQVRINRSLKRQVDACSHLTSVLESWRIPSQIEETWRHGQLMSGDPACRKIGSAWILQQVYHNTMRAMGHVPFPDSFESSMDVRVDWDDNLRFRMTAVAQDVFPYPLEVVTEALEVAEKSFVKAYRRQGAIRDLCVPQSDGDVQLVQEDSTSPHHQTRYNVVRGRFCEPNRTVVALRTVLKDELYPLEKDTWVLDTKQWWVADRLSPTATRCRTYYTINHPFTEGGGYVTLDELAECYKIPSREPRVVTAGVQERYVWSHTRQRAFFKQRFESILATLAGDMSPALSMATPSTPIKKHRFPAAPPRLRPSKDPRLAHIRSKRARQMQSLRNYIYDLTQVLGAMHRRSGQLSMLSWEDVLKALQDDTLEQVRENRSLKHQVDHATALVTMLENWIGHIVRPTTRVPSLAEETWRHSQLLAGDTASRQVAYEWILRQVYHNTDRAMAHVHFPDGKSNCIDVDVTYTEGDIVMIQVMTQDFLPFSLDAVAAGYWVAEKTFARAYRAHAQLQHLTTADISHAQQEMQYLREEIPYPDDRVVHYNVLSGRFRDADRMTIALRTILQDDAHPEQPRDASSWTIDTKQWIVADRINDATTRCRTFYTIRHPFTPMGDVPLPELAAVYGVAAGPNLRSQLRAKITSGHHDQRAFFMTHYATVLGQLAHLRTDAPE</sequence>
<proteinExistence type="predicted"/>
<evidence type="ECO:0000256" key="1">
    <source>
        <dbReference type="SAM" id="MobiDB-lite"/>
    </source>
</evidence>
<reference evidence="2 3" key="1">
    <citation type="journal article" date="2014" name="Genome Biol. Evol.">
        <title>The secreted proteins of Achlya hypogyna and Thraustotheca clavata identify the ancestral oomycete secretome and reveal gene acquisitions by horizontal gene transfer.</title>
        <authorList>
            <person name="Misner I."/>
            <person name="Blouin N."/>
            <person name="Leonard G."/>
            <person name="Richards T.A."/>
            <person name="Lane C.E."/>
        </authorList>
    </citation>
    <scope>NUCLEOTIDE SEQUENCE [LARGE SCALE GENOMIC DNA]</scope>
    <source>
        <strain evidence="2 3">ATCC 48635</strain>
    </source>
</reference>
<comment type="caution">
    <text evidence="2">The sequence shown here is derived from an EMBL/GenBank/DDBJ whole genome shotgun (WGS) entry which is preliminary data.</text>
</comment>
<name>A0A1V9YMC2_ACHHY</name>
<evidence type="ECO:0000313" key="2">
    <source>
        <dbReference type="EMBL" id="OQR86866.1"/>
    </source>
</evidence>
<protein>
    <submittedName>
        <fullName evidence="2">Uncharacterized protein</fullName>
    </submittedName>
</protein>
<organism evidence="2 3">
    <name type="scientific">Achlya hypogyna</name>
    <name type="common">Oomycete</name>
    <name type="synonym">Protoachlya hypogyna</name>
    <dbReference type="NCBI Taxonomy" id="1202772"/>
    <lineage>
        <taxon>Eukaryota</taxon>
        <taxon>Sar</taxon>
        <taxon>Stramenopiles</taxon>
        <taxon>Oomycota</taxon>
        <taxon>Saprolegniomycetes</taxon>
        <taxon>Saprolegniales</taxon>
        <taxon>Achlyaceae</taxon>
        <taxon>Achlya</taxon>
    </lineage>
</organism>
<feature type="region of interest" description="Disordered" evidence="1">
    <location>
        <begin position="1396"/>
        <end position="1417"/>
    </location>
</feature>
<gene>
    <name evidence="2" type="ORF">ACHHYP_09788</name>
</gene>
<accession>A0A1V9YMC2</accession>